<sequence length="126" mass="13890">MDTYACICIRVNHGTWSRHNGPTRGWLDASSLTASSVEEQRTSIHMPVPLQVVNVKVIRNKQTGLSEGYGFVEFYSHTTAEKWRNDNSYNHQWNGSYNGGQGYSGYGNGDAALPNQHDTAVPNGAS</sequence>
<name>A0AAN7LYM2_TRANT</name>
<dbReference type="InterPro" id="IPR035979">
    <property type="entry name" value="RBD_domain_sf"/>
</dbReference>
<dbReference type="SUPFAM" id="SSF54928">
    <property type="entry name" value="RNA-binding domain, RBD"/>
    <property type="match status" value="1"/>
</dbReference>
<proteinExistence type="predicted"/>
<evidence type="ECO:0000256" key="1">
    <source>
        <dbReference type="SAM" id="MobiDB-lite"/>
    </source>
</evidence>
<protein>
    <recommendedName>
        <fullName evidence="2">RRM domain-containing protein</fullName>
    </recommendedName>
</protein>
<dbReference type="Gene3D" id="3.30.70.330">
    <property type="match status" value="1"/>
</dbReference>
<evidence type="ECO:0000313" key="3">
    <source>
        <dbReference type="EMBL" id="KAK4788677.1"/>
    </source>
</evidence>
<organism evidence="3 4">
    <name type="scientific">Trapa natans</name>
    <name type="common">Water chestnut</name>
    <dbReference type="NCBI Taxonomy" id="22666"/>
    <lineage>
        <taxon>Eukaryota</taxon>
        <taxon>Viridiplantae</taxon>
        <taxon>Streptophyta</taxon>
        <taxon>Embryophyta</taxon>
        <taxon>Tracheophyta</taxon>
        <taxon>Spermatophyta</taxon>
        <taxon>Magnoliopsida</taxon>
        <taxon>eudicotyledons</taxon>
        <taxon>Gunneridae</taxon>
        <taxon>Pentapetalae</taxon>
        <taxon>rosids</taxon>
        <taxon>malvids</taxon>
        <taxon>Myrtales</taxon>
        <taxon>Lythraceae</taxon>
        <taxon>Trapa</taxon>
    </lineage>
</organism>
<dbReference type="InterPro" id="IPR000504">
    <property type="entry name" value="RRM_dom"/>
</dbReference>
<dbReference type="Pfam" id="PF00076">
    <property type="entry name" value="RRM_1"/>
    <property type="match status" value="1"/>
</dbReference>
<dbReference type="EMBL" id="JAXQNO010000011">
    <property type="protein sequence ID" value="KAK4788677.1"/>
    <property type="molecule type" value="Genomic_DNA"/>
</dbReference>
<comment type="caution">
    <text evidence="3">The sequence shown here is derived from an EMBL/GenBank/DDBJ whole genome shotgun (WGS) entry which is preliminary data.</text>
</comment>
<accession>A0AAN7LYM2</accession>
<feature type="region of interest" description="Disordered" evidence="1">
    <location>
        <begin position="104"/>
        <end position="126"/>
    </location>
</feature>
<keyword evidence="4" id="KW-1185">Reference proteome</keyword>
<evidence type="ECO:0000259" key="2">
    <source>
        <dbReference type="Pfam" id="PF00076"/>
    </source>
</evidence>
<dbReference type="AlphaFoldDB" id="A0AAN7LYM2"/>
<feature type="domain" description="RRM" evidence="2">
    <location>
        <begin position="52"/>
        <end position="82"/>
    </location>
</feature>
<gene>
    <name evidence="3" type="ORF">SAY86_019996</name>
</gene>
<reference evidence="3 4" key="1">
    <citation type="journal article" date="2023" name="Hortic Res">
        <title>Pangenome of water caltrop reveals structural variations and asymmetric subgenome divergence after allopolyploidization.</title>
        <authorList>
            <person name="Zhang X."/>
            <person name="Chen Y."/>
            <person name="Wang L."/>
            <person name="Yuan Y."/>
            <person name="Fang M."/>
            <person name="Shi L."/>
            <person name="Lu R."/>
            <person name="Comes H.P."/>
            <person name="Ma Y."/>
            <person name="Chen Y."/>
            <person name="Huang G."/>
            <person name="Zhou Y."/>
            <person name="Zheng Z."/>
            <person name="Qiu Y."/>
        </authorList>
    </citation>
    <scope>NUCLEOTIDE SEQUENCE [LARGE SCALE GENOMIC DNA]</scope>
    <source>
        <strain evidence="3">F231</strain>
    </source>
</reference>
<dbReference type="Proteomes" id="UP001346149">
    <property type="component" value="Unassembled WGS sequence"/>
</dbReference>
<dbReference type="GO" id="GO:0003723">
    <property type="term" value="F:RNA binding"/>
    <property type="evidence" value="ECO:0007669"/>
    <property type="project" value="InterPro"/>
</dbReference>
<evidence type="ECO:0000313" key="4">
    <source>
        <dbReference type="Proteomes" id="UP001346149"/>
    </source>
</evidence>
<dbReference type="InterPro" id="IPR012677">
    <property type="entry name" value="Nucleotide-bd_a/b_plait_sf"/>
</dbReference>